<sequence length="229" mass="24506">MSDTQPVSFGLLLFPDLTQLDLTGPFEVFARAPQARVHLIWKTLAPVTSDRGLAMLPTTTFADCPPLDIICVPGGPGQIALMEDDETLAFLRQAAARAQLITSVCTGSLVLGAAGLLQGYQATSHWSSLDQLKLFGAQPLQQRVVRDRNRITGAGVTSGIDFALTLVADLYGAEVAQNIQLQMEYDPQPPFNSGSPLTAAAALVEQARNISASFIAKRREASQRAASRL</sequence>
<evidence type="ECO:0000313" key="2">
    <source>
        <dbReference type="EMBL" id="MCU5779597.1"/>
    </source>
</evidence>
<keyword evidence="3" id="KW-1185">Reference proteome</keyword>
<proteinExistence type="predicted"/>
<comment type="caution">
    <text evidence="2">The sequence shown here is derived from an EMBL/GenBank/DDBJ whole genome shotgun (WGS) entry which is preliminary data.</text>
</comment>
<evidence type="ECO:0000313" key="3">
    <source>
        <dbReference type="Proteomes" id="UP001064262"/>
    </source>
</evidence>
<dbReference type="EMBL" id="JAODIM010000043">
    <property type="protein sequence ID" value="MCU5779597.1"/>
    <property type="molecule type" value="Genomic_DNA"/>
</dbReference>
<dbReference type="RefSeq" id="WP_267144793.1">
    <property type="nucleotide sequence ID" value="NZ_JAODIL010000082.1"/>
</dbReference>
<dbReference type="InterPro" id="IPR052158">
    <property type="entry name" value="INH-QAR"/>
</dbReference>
<dbReference type="AlphaFoldDB" id="A0A9J6PV87"/>
<dbReference type="Proteomes" id="UP001064262">
    <property type="component" value="Unassembled WGS sequence"/>
</dbReference>
<dbReference type="SUPFAM" id="SSF52317">
    <property type="entry name" value="Class I glutamine amidotransferase-like"/>
    <property type="match status" value="1"/>
</dbReference>
<gene>
    <name evidence="2" type="ORF">N5923_19100</name>
</gene>
<protein>
    <submittedName>
        <fullName evidence="2">DJ-1/PfpI family protein</fullName>
    </submittedName>
</protein>
<dbReference type="PANTHER" id="PTHR43130">
    <property type="entry name" value="ARAC-FAMILY TRANSCRIPTIONAL REGULATOR"/>
    <property type="match status" value="1"/>
</dbReference>
<dbReference type="InterPro" id="IPR002818">
    <property type="entry name" value="DJ-1/PfpI"/>
</dbReference>
<evidence type="ECO:0000259" key="1">
    <source>
        <dbReference type="Pfam" id="PF01965"/>
    </source>
</evidence>
<dbReference type="Pfam" id="PF01965">
    <property type="entry name" value="DJ-1_PfpI"/>
    <property type="match status" value="1"/>
</dbReference>
<name>A0A9J6PV87_9GAMM</name>
<feature type="domain" description="DJ-1/PfpI" evidence="1">
    <location>
        <begin position="11"/>
        <end position="168"/>
    </location>
</feature>
<dbReference type="PANTHER" id="PTHR43130:SF2">
    <property type="entry name" value="DJ-1_PFPI DOMAIN-CONTAINING PROTEIN"/>
    <property type="match status" value="1"/>
</dbReference>
<organism evidence="2 3">
    <name type="scientific">Winslowiella arboricola</name>
    <dbReference type="NCBI Taxonomy" id="2978220"/>
    <lineage>
        <taxon>Bacteria</taxon>
        <taxon>Pseudomonadati</taxon>
        <taxon>Pseudomonadota</taxon>
        <taxon>Gammaproteobacteria</taxon>
        <taxon>Enterobacterales</taxon>
        <taxon>Erwiniaceae</taxon>
        <taxon>Winslowiella</taxon>
    </lineage>
</organism>
<accession>A0A9J6PV87</accession>
<dbReference type="Gene3D" id="3.40.50.880">
    <property type="match status" value="1"/>
</dbReference>
<reference evidence="2" key="1">
    <citation type="submission" date="2022-09" db="EMBL/GenBank/DDBJ databases">
        <title>Winslowiella arboricola sp. nov., isolated from bleeding cankers on broadleaf hosts.</title>
        <authorList>
            <person name="Brady C."/>
            <person name="Kaur S."/>
            <person name="Crampton B."/>
            <person name="Maddock D."/>
            <person name="Arnold D."/>
            <person name="Denman S."/>
        </authorList>
    </citation>
    <scope>NUCLEOTIDE SEQUENCE</scope>
    <source>
        <strain evidence="2">BAC 15a-03b</strain>
    </source>
</reference>
<dbReference type="InterPro" id="IPR029062">
    <property type="entry name" value="Class_I_gatase-like"/>
</dbReference>
<dbReference type="GO" id="GO:0006355">
    <property type="term" value="P:regulation of DNA-templated transcription"/>
    <property type="evidence" value="ECO:0007669"/>
    <property type="project" value="TreeGrafter"/>
</dbReference>
<dbReference type="CDD" id="cd03139">
    <property type="entry name" value="GATase1_PfpI_2"/>
    <property type="match status" value="1"/>
</dbReference>